<keyword evidence="1" id="KW-0732">Signal</keyword>
<reference evidence="3" key="1">
    <citation type="submission" date="2021-01" db="EMBL/GenBank/DDBJ databases">
        <authorList>
            <person name="Corre E."/>
            <person name="Pelletier E."/>
            <person name="Niang G."/>
            <person name="Scheremetjew M."/>
            <person name="Finn R."/>
            <person name="Kale V."/>
            <person name="Holt S."/>
            <person name="Cochrane G."/>
            <person name="Meng A."/>
            <person name="Brown T."/>
            <person name="Cohen L."/>
        </authorList>
    </citation>
    <scope>NUCLEOTIDE SEQUENCE</scope>
    <source>
        <strain evidence="3">RCC3387</strain>
    </source>
</reference>
<proteinExistence type="predicted"/>
<organism evidence="3">
    <name type="scientific">Zooxanthella nutricula</name>
    <dbReference type="NCBI Taxonomy" id="1333877"/>
    <lineage>
        <taxon>Eukaryota</taxon>
        <taxon>Sar</taxon>
        <taxon>Alveolata</taxon>
        <taxon>Dinophyceae</taxon>
        <taxon>Peridiniales</taxon>
        <taxon>Peridiniales incertae sedis</taxon>
        <taxon>Zooxanthella</taxon>
    </lineage>
</organism>
<dbReference type="Gene3D" id="3.40.33.10">
    <property type="entry name" value="CAP"/>
    <property type="match status" value="1"/>
</dbReference>
<dbReference type="InterPro" id="IPR014044">
    <property type="entry name" value="CAP_dom"/>
</dbReference>
<dbReference type="PANTHER" id="PTHR10334">
    <property type="entry name" value="CYSTEINE-RICH SECRETORY PROTEIN-RELATED"/>
    <property type="match status" value="1"/>
</dbReference>
<dbReference type="PRINTS" id="PR00837">
    <property type="entry name" value="V5TPXLIKE"/>
</dbReference>
<dbReference type="SMART" id="SM00198">
    <property type="entry name" value="SCP"/>
    <property type="match status" value="1"/>
</dbReference>
<feature type="chain" id="PRO_5030852171" description="SCP domain-containing protein" evidence="1">
    <location>
        <begin position="23"/>
        <end position="224"/>
    </location>
</feature>
<dbReference type="GO" id="GO:0005576">
    <property type="term" value="C:extracellular region"/>
    <property type="evidence" value="ECO:0007669"/>
    <property type="project" value="InterPro"/>
</dbReference>
<dbReference type="EMBL" id="HBGW01089147">
    <property type="protein sequence ID" value="CAD9638712.1"/>
    <property type="molecule type" value="Transcribed_RNA"/>
</dbReference>
<sequence>MAPWRRAAGLCFFALLWRDTDAALRDAAARAAAAGPRRETVDSARAGLNASGVADNDVAPLSSMRPPWAADVLAKHNEYRCMHGAPPLTWNDDLEAHAKQWAVIGHGQRSPPWELKDVGPFRLVGESVATKITDQGGAASPAGAVQAWYHQIEQTDGHRGEVDHYTFEFAQYTQVVWKSSTSLGCAWLHDFFVCQYGPAGNIPGEFASQVMELKKAQQHCQHAR</sequence>
<name>A0A7S2VM36_9DINO</name>
<dbReference type="Pfam" id="PF00188">
    <property type="entry name" value="CAP"/>
    <property type="match status" value="1"/>
</dbReference>
<protein>
    <recommendedName>
        <fullName evidence="2">SCP domain-containing protein</fullName>
    </recommendedName>
</protein>
<accession>A0A7S2VM36</accession>
<dbReference type="InterPro" id="IPR001283">
    <property type="entry name" value="CRISP-related"/>
</dbReference>
<dbReference type="PROSITE" id="PS01010">
    <property type="entry name" value="CRISP_2"/>
    <property type="match status" value="1"/>
</dbReference>
<evidence type="ECO:0000313" key="3">
    <source>
        <dbReference type="EMBL" id="CAD9638712.1"/>
    </source>
</evidence>
<gene>
    <name evidence="3" type="ORF">BRAN1462_LOCUS56534</name>
</gene>
<feature type="domain" description="SCP" evidence="2">
    <location>
        <begin position="69"/>
        <end position="204"/>
    </location>
</feature>
<dbReference type="InterPro" id="IPR018244">
    <property type="entry name" value="Allrgn_V5/Tpx1_CS"/>
</dbReference>
<evidence type="ECO:0000256" key="1">
    <source>
        <dbReference type="SAM" id="SignalP"/>
    </source>
</evidence>
<dbReference type="InterPro" id="IPR035940">
    <property type="entry name" value="CAP_sf"/>
</dbReference>
<evidence type="ECO:0000259" key="2">
    <source>
        <dbReference type="SMART" id="SM00198"/>
    </source>
</evidence>
<dbReference type="SUPFAM" id="SSF55797">
    <property type="entry name" value="PR-1-like"/>
    <property type="match status" value="1"/>
</dbReference>
<dbReference type="AlphaFoldDB" id="A0A7S2VM36"/>
<feature type="signal peptide" evidence="1">
    <location>
        <begin position="1"/>
        <end position="22"/>
    </location>
</feature>